<accession>A0A4R1C1P5</accession>
<reference evidence="2 3" key="1">
    <citation type="submission" date="2019-03" db="EMBL/GenBank/DDBJ databases">
        <authorList>
            <person name="Kim M.K.M."/>
        </authorList>
    </citation>
    <scope>NUCLEOTIDE SEQUENCE [LARGE SCALE GENOMIC DNA]</scope>
    <source>
        <strain evidence="2 3">18JY15-6</strain>
    </source>
</reference>
<gene>
    <name evidence="2" type="ORF">EPD65_10145</name>
</gene>
<organism evidence="2 3">
    <name type="scientific">Nocardioides jejuensis</name>
    <dbReference type="NCBI Taxonomy" id="2502782"/>
    <lineage>
        <taxon>Bacteria</taxon>
        <taxon>Bacillati</taxon>
        <taxon>Actinomycetota</taxon>
        <taxon>Actinomycetes</taxon>
        <taxon>Propionibacteriales</taxon>
        <taxon>Nocardioidaceae</taxon>
        <taxon>Nocardioides</taxon>
    </lineage>
</organism>
<sequence length="112" mass="11307">MSSMPPPPPAYGAPVPGAVPPNHPRAVLSLVLAIVSWFVCGLFLSIPAFFIAKGAEKETLASQGTIGGAGMLRAAKIIALIQIIFSIIAIIVVIALVAGGAFSSTTGTSTGY</sequence>
<feature type="transmembrane region" description="Helical" evidence="1">
    <location>
        <begin position="26"/>
        <end position="52"/>
    </location>
</feature>
<dbReference type="EMBL" id="SJZJ01000016">
    <property type="protein sequence ID" value="TCJ23625.1"/>
    <property type="molecule type" value="Genomic_DNA"/>
</dbReference>
<dbReference type="RefSeq" id="WP_131583737.1">
    <property type="nucleotide sequence ID" value="NZ_SJZJ01000016.1"/>
</dbReference>
<keyword evidence="1" id="KW-0812">Transmembrane</keyword>
<name>A0A4R1C1P5_9ACTN</name>
<evidence type="ECO:0000313" key="3">
    <source>
        <dbReference type="Proteomes" id="UP000295453"/>
    </source>
</evidence>
<keyword evidence="1" id="KW-0472">Membrane</keyword>
<comment type="caution">
    <text evidence="2">The sequence shown here is derived from an EMBL/GenBank/DDBJ whole genome shotgun (WGS) entry which is preliminary data.</text>
</comment>
<keyword evidence="3" id="KW-1185">Reference proteome</keyword>
<dbReference type="AlphaFoldDB" id="A0A4R1C1P5"/>
<protein>
    <submittedName>
        <fullName evidence="2">DUF4190 domain-containing protein</fullName>
    </submittedName>
</protein>
<proteinExistence type="predicted"/>
<keyword evidence="1" id="KW-1133">Transmembrane helix</keyword>
<feature type="transmembrane region" description="Helical" evidence="1">
    <location>
        <begin position="77"/>
        <end position="102"/>
    </location>
</feature>
<evidence type="ECO:0000313" key="2">
    <source>
        <dbReference type="EMBL" id="TCJ23625.1"/>
    </source>
</evidence>
<dbReference type="Proteomes" id="UP000295453">
    <property type="component" value="Unassembled WGS sequence"/>
</dbReference>
<evidence type="ECO:0000256" key="1">
    <source>
        <dbReference type="SAM" id="Phobius"/>
    </source>
</evidence>